<dbReference type="UniPathway" id="UPA00164"/>
<feature type="domain" description="Glucose-1-phosphate adenylyltransferase/Bifunctional protein GlmU-like C-terminal hexapeptide" evidence="11">
    <location>
        <begin position="296"/>
        <end position="386"/>
    </location>
</feature>
<evidence type="ECO:0000256" key="9">
    <source>
        <dbReference type="HAMAP-Rule" id="MF_00624"/>
    </source>
</evidence>
<dbReference type="Pfam" id="PF00483">
    <property type="entry name" value="NTP_transferase"/>
    <property type="match status" value="1"/>
</dbReference>
<dbReference type="InterPro" id="IPR005836">
    <property type="entry name" value="ADP_Glu_pyroP_CS"/>
</dbReference>
<gene>
    <name evidence="9" type="primary">glgC</name>
    <name evidence="12" type="ORF">OP8BY_2095</name>
</gene>
<dbReference type="SUPFAM" id="SSF53448">
    <property type="entry name" value="Nucleotide-diphospho-sugar transferases"/>
    <property type="match status" value="1"/>
</dbReference>
<keyword evidence="2 9" id="KW-0321">Glycogen metabolism</keyword>
<keyword evidence="5 9" id="KW-0547">Nucleotide-binding</keyword>
<dbReference type="EC" id="2.7.7.27" evidence="9"/>
<keyword evidence="3 9" id="KW-0808">Transferase</keyword>
<evidence type="ECO:0000313" key="13">
    <source>
        <dbReference type="Proteomes" id="UP000257323"/>
    </source>
</evidence>
<feature type="domain" description="Nucleotidyl transferase" evidence="10">
    <location>
        <begin position="10"/>
        <end position="267"/>
    </location>
</feature>
<dbReference type="Gene3D" id="2.160.10.10">
    <property type="entry name" value="Hexapeptide repeat proteins"/>
    <property type="match status" value="1"/>
</dbReference>
<dbReference type="InterPro" id="IPR011004">
    <property type="entry name" value="Trimer_LpxA-like_sf"/>
</dbReference>
<feature type="binding site" evidence="9">
    <location>
        <position position="199"/>
    </location>
    <ligand>
        <name>alpha-D-glucose 1-phosphate</name>
        <dbReference type="ChEBI" id="CHEBI:58601"/>
    </ligand>
</feature>
<dbReference type="InterPro" id="IPR005835">
    <property type="entry name" value="NTP_transferase_dom"/>
</dbReference>
<evidence type="ECO:0000256" key="1">
    <source>
        <dbReference type="ARBA" id="ARBA00010443"/>
    </source>
</evidence>
<keyword evidence="8 9" id="KW-0119">Carbohydrate metabolism</keyword>
<dbReference type="GO" id="GO:0008878">
    <property type="term" value="F:glucose-1-phosphate adenylyltransferase activity"/>
    <property type="evidence" value="ECO:0007669"/>
    <property type="project" value="UniProtKB-UniRule"/>
</dbReference>
<evidence type="ECO:0000256" key="5">
    <source>
        <dbReference type="ARBA" id="ARBA00022741"/>
    </source>
</evidence>
<keyword evidence="7 9" id="KW-0320">Glycogen biosynthesis</keyword>
<dbReference type="InterPro" id="IPR029044">
    <property type="entry name" value="Nucleotide-diphossugar_trans"/>
</dbReference>
<keyword evidence="6 9" id="KW-0067">ATP-binding</keyword>
<sequence length="394" mass="44726">METFYKKVLVMILCGGKGERLYPLTRDRAKPSVPFAGSYRIIDFSLSNSLNSGFRRIALLTQYKSLSLERHILQGWSIFHPESNEYIISLPAQGRVSEHWYEGTADAVFQNIYTIQQENPDIILVLSGDHVYRADYRKVLKFFLDKKAEAVVMTHTWPVAEASRFGVLGIDQDHRIINFAEKPKKPFPLPWSPEQALISMGVYMFSTPVLVKALIKDARNPRSSHDFGKDVLPAMIKESRVYAYIYEDYWQDIGTIDAYWQANMDFLSDRPPFQLNDPGWPIRTYKPQYPSSYISSGNIKNSIIGDGCLINGGQVQNSILSYGVTVEPGAVVEESIVFEGTVIKKGARIKRAIIDKNVIVPEKFTIGYEDTRDGDYFKISAGGIRTVPKGWRLE</sequence>
<dbReference type="NCBIfam" id="NF002023">
    <property type="entry name" value="PRK00844.1"/>
    <property type="match status" value="1"/>
</dbReference>
<evidence type="ECO:0000256" key="2">
    <source>
        <dbReference type="ARBA" id="ARBA00022600"/>
    </source>
</evidence>
<feature type="binding site" evidence="9">
    <location>
        <begin position="181"/>
        <end position="182"/>
    </location>
    <ligand>
        <name>alpha-D-glucose 1-phosphate</name>
        <dbReference type="ChEBI" id="CHEBI:58601"/>
    </ligand>
</feature>
<evidence type="ECO:0000256" key="3">
    <source>
        <dbReference type="ARBA" id="ARBA00022679"/>
    </source>
</evidence>
<dbReference type="AlphaFoldDB" id="A0A3E2BMY3"/>
<evidence type="ECO:0000256" key="4">
    <source>
        <dbReference type="ARBA" id="ARBA00022695"/>
    </source>
</evidence>
<dbReference type="EMBL" id="QUAH01000005">
    <property type="protein sequence ID" value="RFT16089.1"/>
    <property type="molecule type" value="Genomic_DNA"/>
</dbReference>
<comment type="subunit">
    <text evidence="9">Homotetramer.</text>
</comment>
<proteinExistence type="inferred from homology"/>
<dbReference type="Gene3D" id="3.90.550.10">
    <property type="entry name" value="Spore Coat Polysaccharide Biosynthesis Protein SpsA, Chain A"/>
    <property type="match status" value="1"/>
</dbReference>
<dbReference type="PROSITE" id="PS00809">
    <property type="entry name" value="ADP_GLC_PYROPHOSPH_2"/>
    <property type="match status" value="1"/>
</dbReference>
<feature type="binding site" evidence="9">
    <location>
        <position position="101"/>
    </location>
    <ligand>
        <name>alpha-D-glucose 1-phosphate</name>
        <dbReference type="ChEBI" id="CHEBI:58601"/>
    </ligand>
</feature>
<dbReference type="NCBIfam" id="TIGR02091">
    <property type="entry name" value="glgC"/>
    <property type="match status" value="1"/>
</dbReference>
<comment type="caution">
    <text evidence="12">The sequence shown here is derived from an EMBL/GenBank/DDBJ whole genome shotgun (WGS) entry which is preliminary data.</text>
</comment>
<dbReference type="InterPro" id="IPR011831">
    <property type="entry name" value="ADP-Glc_PPase"/>
</dbReference>
<dbReference type="PANTHER" id="PTHR43523">
    <property type="entry name" value="GLUCOSE-1-PHOSPHATE ADENYLYLTRANSFERASE-RELATED"/>
    <property type="match status" value="1"/>
</dbReference>
<dbReference type="GO" id="GO:0005524">
    <property type="term" value="F:ATP binding"/>
    <property type="evidence" value="ECO:0007669"/>
    <property type="project" value="UniProtKB-KW"/>
</dbReference>
<comment type="pathway">
    <text evidence="9">Glycan biosynthesis; glycogen biosynthesis.</text>
</comment>
<evidence type="ECO:0000259" key="10">
    <source>
        <dbReference type="Pfam" id="PF00483"/>
    </source>
</evidence>
<dbReference type="InterPro" id="IPR056818">
    <property type="entry name" value="GlmU/GlgC-like_hexapep"/>
</dbReference>
<comment type="similarity">
    <text evidence="1 9">Belongs to the bacterial/plant glucose-1-phosphate adenylyltransferase family.</text>
</comment>
<name>A0A3E2BMY3_9BACT</name>
<protein>
    <recommendedName>
        <fullName evidence="9">Glucose-1-phosphate adenylyltransferase</fullName>
        <ecNumber evidence="9">2.7.7.27</ecNumber>
    </recommendedName>
    <alternativeName>
        <fullName evidence="9">ADP-glucose pyrophosphorylase</fullName>
        <shortName evidence="9">ADPGlc PPase</shortName>
    </alternativeName>
    <alternativeName>
        <fullName evidence="9">ADP-glucose synthase</fullName>
    </alternativeName>
</protein>
<feature type="site" description="Could play a key role in the communication between the regulatory and the substrate sites" evidence="9">
    <location>
        <position position="62"/>
    </location>
</feature>
<evidence type="ECO:0000256" key="7">
    <source>
        <dbReference type="ARBA" id="ARBA00023056"/>
    </source>
</evidence>
<dbReference type="HAMAP" id="MF_00624">
    <property type="entry name" value="GlgC"/>
    <property type="match status" value="1"/>
</dbReference>
<comment type="function">
    <text evidence="9">Involved in the biosynthesis of ADP-glucose, a building block required for the elongation reactions to produce glycogen. Catalyzes the reaction between ATP and alpha-D-glucose 1-phosphate (G1P) to produce pyrophosphate and ADP-Glc.</text>
</comment>
<dbReference type="CDD" id="cd04651">
    <property type="entry name" value="LbH_G1P_AT_C"/>
    <property type="match status" value="1"/>
</dbReference>
<reference evidence="12 13" key="1">
    <citation type="submission" date="2018-08" db="EMBL/GenBank/DDBJ databases">
        <title>Genome analysis of the thermophilic bacterium of the candidate phylum Aminicenantes from deep subsurface aquifer revealed its physiology and ecological role.</title>
        <authorList>
            <person name="Kadnikov V.V."/>
            <person name="Mardanov A.V."/>
            <person name="Beletsky A.V."/>
            <person name="Karnachuk O.V."/>
            <person name="Ravin N.V."/>
        </authorList>
    </citation>
    <scope>NUCLEOTIDE SEQUENCE [LARGE SCALE GENOMIC DNA]</scope>
    <source>
        <strain evidence="12">BY38</strain>
    </source>
</reference>
<dbReference type="Proteomes" id="UP000257323">
    <property type="component" value="Unassembled WGS sequence"/>
</dbReference>
<comment type="catalytic activity">
    <reaction evidence="9">
        <text>alpha-D-glucose 1-phosphate + ATP + H(+) = ADP-alpha-D-glucose + diphosphate</text>
        <dbReference type="Rhea" id="RHEA:12120"/>
        <dbReference type="ChEBI" id="CHEBI:15378"/>
        <dbReference type="ChEBI" id="CHEBI:30616"/>
        <dbReference type="ChEBI" id="CHEBI:33019"/>
        <dbReference type="ChEBI" id="CHEBI:57498"/>
        <dbReference type="ChEBI" id="CHEBI:58601"/>
        <dbReference type="EC" id="2.7.7.27"/>
    </reaction>
</comment>
<evidence type="ECO:0000256" key="6">
    <source>
        <dbReference type="ARBA" id="ARBA00022840"/>
    </source>
</evidence>
<dbReference type="Pfam" id="PF24894">
    <property type="entry name" value="Hexapep_GlmU"/>
    <property type="match status" value="1"/>
</dbReference>
<evidence type="ECO:0000259" key="11">
    <source>
        <dbReference type="Pfam" id="PF24894"/>
    </source>
</evidence>
<evidence type="ECO:0000256" key="8">
    <source>
        <dbReference type="ARBA" id="ARBA00023277"/>
    </source>
</evidence>
<accession>A0A3E2BMY3</accession>
<dbReference type="InterPro" id="IPR023049">
    <property type="entry name" value="GlgC_bac"/>
</dbReference>
<dbReference type="CDD" id="cd02508">
    <property type="entry name" value="ADP_Glucose_PP"/>
    <property type="match status" value="1"/>
</dbReference>
<feature type="site" description="Could play a key role in the communication between the regulatory and the substrate sites" evidence="9">
    <location>
        <position position="100"/>
    </location>
</feature>
<evidence type="ECO:0000313" key="12">
    <source>
        <dbReference type="EMBL" id="RFT16089.1"/>
    </source>
</evidence>
<organism evidence="12 13">
    <name type="scientific">Candidatus Saccharicenans subterraneus</name>
    <dbReference type="NCBI Taxonomy" id="2508984"/>
    <lineage>
        <taxon>Bacteria</taxon>
        <taxon>Candidatus Aminicenantota</taxon>
        <taxon>Candidatus Aminicenantia</taxon>
        <taxon>Candidatus Aminicenantales</taxon>
        <taxon>Candidatus Saccharicenantaceae</taxon>
        <taxon>Candidatus Saccharicenans</taxon>
    </lineage>
</organism>
<keyword evidence="4 9" id="KW-0548">Nucleotidyltransferase</keyword>
<dbReference type="SUPFAM" id="SSF51161">
    <property type="entry name" value="Trimeric LpxA-like enzymes"/>
    <property type="match status" value="1"/>
</dbReference>
<feature type="binding site" evidence="9">
    <location>
        <position position="166"/>
    </location>
    <ligand>
        <name>alpha-D-glucose 1-phosphate</name>
        <dbReference type="ChEBI" id="CHEBI:58601"/>
    </ligand>
</feature>
<dbReference type="PANTHER" id="PTHR43523:SF2">
    <property type="entry name" value="GLUCOSE-1-PHOSPHATE ADENYLYLTRANSFERASE"/>
    <property type="match status" value="1"/>
</dbReference>
<dbReference type="GO" id="GO:0005978">
    <property type="term" value="P:glycogen biosynthetic process"/>
    <property type="evidence" value="ECO:0007669"/>
    <property type="project" value="UniProtKB-UniRule"/>
</dbReference>